<dbReference type="Pfam" id="PF03649">
    <property type="entry name" value="UPF0014"/>
    <property type="match status" value="1"/>
</dbReference>
<dbReference type="PANTHER" id="PTHR30028:SF0">
    <property type="entry name" value="PROTEIN ALUMINUM SENSITIVE 3"/>
    <property type="match status" value="1"/>
</dbReference>
<evidence type="ECO:0000256" key="2">
    <source>
        <dbReference type="ARBA" id="ARBA00005268"/>
    </source>
</evidence>
<accession>A0A7X0VXJ3</accession>
<keyword evidence="3 6" id="KW-0812">Transmembrane</keyword>
<dbReference type="PANTHER" id="PTHR30028">
    <property type="entry name" value="UPF0014 INNER MEMBRANE PROTEIN YBBM-RELATED"/>
    <property type="match status" value="1"/>
</dbReference>
<gene>
    <name evidence="7" type="primary">fetB</name>
    <name evidence="7" type="ORF">H7C18_22295</name>
</gene>
<name>A0A7X0VXJ3_9BACL</name>
<evidence type="ECO:0000256" key="5">
    <source>
        <dbReference type="ARBA" id="ARBA00023136"/>
    </source>
</evidence>
<evidence type="ECO:0000256" key="3">
    <source>
        <dbReference type="ARBA" id="ARBA00022692"/>
    </source>
</evidence>
<dbReference type="GO" id="GO:0005886">
    <property type="term" value="C:plasma membrane"/>
    <property type="evidence" value="ECO:0007669"/>
    <property type="project" value="TreeGrafter"/>
</dbReference>
<evidence type="ECO:0000256" key="6">
    <source>
        <dbReference type="SAM" id="Phobius"/>
    </source>
</evidence>
<dbReference type="RefSeq" id="WP_185131314.1">
    <property type="nucleotide sequence ID" value="NZ_JACJVO010000028.1"/>
</dbReference>
<evidence type="ECO:0000313" key="7">
    <source>
        <dbReference type="EMBL" id="MBB6733660.1"/>
    </source>
</evidence>
<feature type="transmembrane region" description="Helical" evidence="6">
    <location>
        <begin position="186"/>
        <end position="206"/>
    </location>
</feature>
<comment type="subcellular location">
    <subcellularLocation>
        <location evidence="1">Membrane</location>
        <topology evidence="1">Multi-pass membrane protein</topology>
    </subcellularLocation>
</comment>
<reference evidence="7 8" key="1">
    <citation type="submission" date="2020-08" db="EMBL/GenBank/DDBJ databases">
        <title>Cohnella phylogeny.</title>
        <authorList>
            <person name="Dunlap C."/>
        </authorList>
    </citation>
    <scope>NUCLEOTIDE SEQUENCE [LARGE SCALE GENOMIC DNA]</scope>
    <source>
        <strain evidence="7 8">CBP 2801</strain>
    </source>
</reference>
<proteinExistence type="inferred from homology"/>
<keyword evidence="8" id="KW-1185">Reference proteome</keyword>
<evidence type="ECO:0000256" key="1">
    <source>
        <dbReference type="ARBA" id="ARBA00004141"/>
    </source>
</evidence>
<feature type="transmembrane region" description="Helical" evidence="6">
    <location>
        <begin position="6"/>
        <end position="22"/>
    </location>
</feature>
<keyword evidence="5 6" id="KW-0472">Membrane</keyword>
<evidence type="ECO:0000313" key="8">
    <source>
        <dbReference type="Proteomes" id="UP000564644"/>
    </source>
</evidence>
<dbReference type="Proteomes" id="UP000564644">
    <property type="component" value="Unassembled WGS sequence"/>
</dbReference>
<feature type="transmembrane region" description="Helical" evidence="6">
    <location>
        <begin position="212"/>
        <end position="234"/>
    </location>
</feature>
<comment type="similarity">
    <text evidence="2">Belongs to the UPF0014 family.</text>
</comment>
<dbReference type="EMBL" id="JACJVO010000028">
    <property type="protein sequence ID" value="MBB6733660.1"/>
    <property type="molecule type" value="Genomic_DNA"/>
</dbReference>
<feature type="transmembrane region" description="Helical" evidence="6">
    <location>
        <begin position="86"/>
        <end position="111"/>
    </location>
</feature>
<protein>
    <submittedName>
        <fullName evidence="7">Iron export ABC transporter permease subunit FetB</fullName>
    </submittedName>
</protein>
<dbReference type="InterPro" id="IPR005226">
    <property type="entry name" value="UPF0014_fam"/>
</dbReference>
<feature type="transmembrane region" description="Helical" evidence="6">
    <location>
        <begin position="34"/>
        <end position="53"/>
    </location>
</feature>
<sequence length="252" mass="27383">MSLTALGFTLVFVAVALFISMWQKLGLEKDLFVGTIRSAVQLLAVGYVLHFVFRSDRPLVVIPILWIMIAVATWNAAKRGTGLRRVWLRIGISIFATEFVTMGLLLALGIIPLSAQYVIPISGMTIGNAMVVSSLFLNQMKREIASARGEVETLLSLGATPRQAIHDLLKRAAKSSMIPTIDGMKTVGIVQLPGMMTGMIVAGASPLEAVRYQILIMFAFASSAALTSILLSMLTYRLWFTKRHALDGNGAL</sequence>
<evidence type="ECO:0000256" key="4">
    <source>
        <dbReference type="ARBA" id="ARBA00022989"/>
    </source>
</evidence>
<keyword evidence="4 6" id="KW-1133">Transmembrane helix</keyword>
<dbReference type="AlphaFoldDB" id="A0A7X0VXJ3"/>
<organism evidence="7 8">
    <name type="scientific">Cohnella zeiphila</name>
    <dbReference type="NCBI Taxonomy" id="2761120"/>
    <lineage>
        <taxon>Bacteria</taxon>
        <taxon>Bacillati</taxon>
        <taxon>Bacillota</taxon>
        <taxon>Bacilli</taxon>
        <taxon>Bacillales</taxon>
        <taxon>Paenibacillaceae</taxon>
        <taxon>Cohnella</taxon>
    </lineage>
</organism>
<feature type="transmembrane region" description="Helical" evidence="6">
    <location>
        <begin position="59"/>
        <end position="77"/>
    </location>
</feature>
<comment type="caution">
    <text evidence="7">The sequence shown here is derived from an EMBL/GenBank/DDBJ whole genome shotgun (WGS) entry which is preliminary data.</text>
</comment>
<feature type="transmembrane region" description="Helical" evidence="6">
    <location>
        <begin position="117"/>
        <end position="138"/>
    </location>
</feature>